<dbReference type="PANTHER" id="PTHR38886:SF1">
    <property type="entry name" value="NACHT-NTPASE AND P-LOOP NTPASES N-TERMINAL DOMAIN-CONTAINING PROTEIN"/>
    <property type="match status" value="1"/>
</dbReference>
<evidence type="ECO:0000313" key="2">
    <source>
        <dbReference type="EMBL" id="APA05282.1"/>
    </source>
</evidence>
<accession>A0A1D9PRY5</accession>
<reference evidence="3" key="1">
    <citation type="journal article" date="2017" name="Genome Biol. Evol.">
        <title>The complete genome sequence of the phytopathogenic fungus Sclerotinia sclerotiorum reveals insights into the genome architecture of broad host range pathogens.</title>
        <authorList>
            <person name="Derbyshire M."/>
            <person name="Denton-Giles M."/>
            <person name="Hegedus D."/>
            <person name="Seifbarghy S."/>
            <person name="Rollins J."/>
            <person name="van Kan J."/>
            <person name="Seidl M.F."/>
            <person name="Faino L."/>
            <person name="Mbengue M."/>
            <person name="Navaud O."/>
            <person name="Raffaele S."/>
            <person name="Hammond-Kosack K."/>
            <person name="Heard S."/>
            <person name="Oliver R."/>
        </authorList>
    </citation>
    <scope>NUCLEOTIDE SEQUENCE [LARGE SCALE GENOMIC DNA]</scope>
    <source>
        <strain evidence="3">ATCC 18683 / 1980 / Ss-1</strain>
    </source>
</reference>
<proteinExistence type="predicted"/>
<feature type="domain" description="Ubiquitin-like" evidence="1">
    <location>
        <begin position="21"/>
        <end position="105"/>
    </location>
</feature>
<organism evidence="2 3">
    <name type="scientific">Sclerotinia sclerotiorum (strain ATCC 18683 / 1980 / Ss-1)</name>
    <name type="common">White mold</name>
    <name type="synonym">Whetzelinia sclerotiorum</name>
    <dbReference type="NCBI Taxonomy" id="665079"/>
    <lineage>
        <taxon>Eukaryota</taxon>
        <taxon>Fungi</taxon>
        <taxon>Dikarya</taxon>
        <taxon>Ascomycota</taxon>
        <taxon>Pezizomycotina</taxon>
        <taxon>Leotiomycetes</taxon>
        <taxon>Helotiales</taxon>
        <taxon>Sclerotiniaceae</taxon>
        <taxon>Sclerotinia</taxon>
    </lineage>
</organism>
<dbReference type="Proteomes" id="UP000177798">
    <property type="component" value="Chromosome 1"/>
</dbReference>
<evidence type="ECO:0000313" key="3">
    <source>
        <dbReference type="Proteomes" id="UP000177798"/>
    </source>
</evidence>
<dbReference type="OrthoDB" id="3045089at2759"/>
<protein>
    <recommendedName>
        <fullName evidence="1">Ubiquitin-like domain-containing protein</fullName>
    </recommendedName>
</protein>
<dbReference type="VEuPathDB" id="FungiDB:sscle_01g000520"/>
<dbReference type="EMBL" id="CP017814">
    <property type="protein sequence ID" value="APA05282.1"/>
    <property type="molecule type" value="Genomic_DNA"/>
</dbReference>
<sequence length="139" mass="16586">MFQMVLEIHHVITRIPGQVDRQKPVYFIDALGRHTPFYLEFIRSKEAFLIVLKTNFVNIGQAASKIENGDFAIQDFAIKRDVRVEDDWELWFSPGQRVEMSLIFRRNPVINRYPSNKISKHCPRCKTICHIYQEKEFEW</sequence>
<name>A0A1D9PRY5_SCLS1</name>
<dbReference type="AlphaFoldDB" id="A0A1D9PRY5"/>
<dbReference type="Pfam" id="PF22893">
    <property type="entry name" value="ULD_2"/>
    <property type="match status" value="1"/>
</dbReference>
<dbReference type="PANTHER" id="PTHR38886">
    <property type="entry name" value="SESA DOMAIN-CONTAINING PROTEIN"/>
    <property type="match status" value="1"/>
</dbReference>
<evidence type="ECO:0000259" key="1">
    <source>
        <dbReference type="Pfam" id="PF22893"/>
    </source>
</evidence>
<dbReference type="InterPro" id="IPR054464">
    <property type="entry name" value="ULD_fung"/>
</dbReference>
<gene>
    <name evidence="2" type="ORF">sscle_01g000520</name>
</gene>